<keyword evidence="1" id="KW-1133">Transmembrane helix</keyword>
<name>A0ABY4CMS4_9BACL</name>
<evidence type="ECO:0000313" key="4">
    <source>
        <dbReference type="Proteomes" id="UP000830167"/>
    </source>
</evidence>
<dbReference type="EMBL" id="CP089291">
    <property type="protein sequence ID" value="UOF91718.1"/>
    <property type="molecule type" value="Genomic_DNA"/>
</dbReference>
<keyword evidence="4" id="KW-1185">Reference proteome</keyword>
<organism evidence="3 4">
    <name type="scientific">Fodinisporobacter ferrooxydans</name>
    <dbReference type="NCBI Taxonomy" id="2901836"/>
    <lineage>
        <taxon>Bacteria</taxon>
        <taxon>Bacillati</taxon>
        <taxon>Bacillota</taxon>
        <taxon>Bacilli</taxon>
        <taxon>Bacillales</taxon>
        <taxon>Alicyclobacillaceae</taxon>
        <taxon>Fodinisporobacter</taxon>
    </lineage>
</organism>
<evidence type="ECO:0000259" key="2">
    <source>
        <dbReference type="Pfam" id="PF13485"/>
    </source>
</evidence>
<evidence type="ECO:0000313" key="3">
    <source>
        <dbReference type="EMBL" id="UOF91718.1"/>
    </source>
</evidence>
<dbReference type="Proteomes" id="UP000830167">
    <property type="component" value="Chromosome"/>
</dbReference>
<gene>
    <name evidence="3" type="ORF">LSG31_05575</name>
</gene>
<sequence>MFLIKHVTQQKQTQSISRRGKVLLISCMISLLLIGSFYFLHNKNIESYVYPIARAALKIHVEHEFSQDQMYQTAHLTIYYQTPDKTLVPVMGKLAEQDISKIDQLLSFQLQGRVPVIVYPTRNAMQKSFGWSENQSAVGVYWGDTIGLLSPRLWLKGDELDMATDQTSTVWLHDFSKTYRKNSAFAHEYTHYVLDQQLSDNFPRWFTEGMAQYVEYKVQGYEWIEPDNSLQQKLYSLRELTDQFDDLPNQSLAYRESFMFIRFLIEEKGWGKYLKLRDALALHHLFSNAVQNAYGMSLNELESQWHRYIKKEHVM</sequence>
<keyword evidence="1" id="KW-0472">Membrane</keyword>
<feature type="transmembrane region" description="Helical" evidence="1">
    <location>
        <begin position="21"/>
        <end position="40"/>
    </location>
</feature>
<dbReference type="InterPro" id="IPR039568">
    <property type="entry name" value="Peptidase_MA-like_dom"/>
</dbReference>
<reference evidence="3" key="1">
    <citation type="submission" date="2021-12" db="EMBL/GenBank/DDBJ databases">
        <title>Alicyclobacillaceae gen. nov., sp. nov., isolated from chalcocite enrichment system.</title>
        <authorList>
            <person name="Jiang Z."/>
        </authorList>
    </citation>
    <scope>NUCLEOTIDE SEQUENCE</scope>
    <source>
        <strain evidence="3">MYW30-H2</strain>
    </source>
</reference>
<evidence type="ECO:0000256" key="1">
    <source>
        <dbReference type="SAM" id="Phobius"/>
    </source>
</evidence>
<dbReference type="RefSeq" id="WP_347438406.1">
    <property type="nucleotide sequence ID" value="NZ_CP089291.1"/>
</dbReference>
<proteinExistence type="predicted"/>
<keyword evidence="1" id="KW-0812">Transmembrane</keyword>
<protein>
    <recommendedName>
        <fullName evidence="2">Peptidase MA-like domain-containing protein</fullName>
    </recommendedName>
</protein>
<feature type="domain" description="Peptidase MA-like" evidence="2">
    <location>
        <begin position="183"/>
        <end position="310"/>
    </location>
</feature>
<dbReference type="Pfam" id="PF13485">
    <property type="entry name" value="Peptidase_MA_2"/>
    <property type="match status" value="1"/>
</dbReference>
<accession>A0ABY4CMS4</accession>